<dbReference type="PIRSF" id="PIRSF004862">
    <property type="entry name" value="FliF"/>
    <property type="match status" value="1"/>
</dbReference>
<dbReference type="InterPro" id="IPR000067">
    <property type="entry name" value="FlgMring_FliF"/>
</dbReference>
<dbReference type="PANTHER" id="PTHR30046">
    <property type="entry name" value="FLAGELLAR M-RING PROTEIN"/>
    <property type="match status" value="1"/>
</dbReference>
<evidence type="ECO:0000256" key="4">
    <source>
        <dbReference type="ARBA" id="ARBA00022475"/>
    </source>
</evidence>
<evidence type="ECO:0000256" key="11">
    <source>
        <dbReference type="SAM" id="Phobius"/>
    </source>
</evidence>
<dbReference type="Gene3D" id="3.30.300.30">
    <property type="match status" value="1"/>
</dbReference>
<dbReference type="Pfam" id="PF01514">
    <property type="entry name" value="YscJ_FliF"/>
    <property type="match status" value="1"/>
</dbReference>
<comment type="subcellular location">
    <subcellularLocation>
        <location evidence="1 9">Bacterial flagellum basal body</location>
    </subcellularLocation>
    <subcellularLocation>
        <location evidence="2">Cell membrane</location>
        <topology evidence="2">Multi-pass membrane protein</topology>
    </subcellularLocation>
</comment>
<feature type="transmembrane region" description="Helical" evidence="11">
    <location>
        <begin position="21"/>
        <end position="44"/>
    </location>
</feature>
<dbReference type="GO" id="GO:0005886">
    <property type="term" value="C:plasma membrane"/>
    <property type="evidence" value="ECO:0007669"/>
    <property type="project" value="UniProtKB-SubCell"/>
</dbReference>
<evidence type="ECO:0000259" key="13">
    <source>
        <dbReference type="Pfam" id="PF08345"/>
    </source>
</evidence>
<proteinExistence type="inferred from homology"/>
<keyword evidence="14" id="KW-0282">Flagellum</keyword>
<protein>
    <recommendedName>
        <fullName evidence="9">Flagellar M-ring protein</fullName>
    </recommendedName>
</protein>
<dbReference type="PRINTS" id="PR01009">
    <property type="entry name" value="FLGMRINGFLIF"/>
</dbReference>
<gene>
    <name evidence="14" type="primary">fliF</name>
    <name evidence="15" type="ORF">CBF32_10300</name>
    <name evidence="14" type="ORF">HED35_09285</name>
</gene>
<dbReference type="RefSeq" id="WP_114290159.1">
    <property type="nucleotide sequence ID" value="NZ_JAAVMB010000010.1"/>
</dbReference>
<dbReference type="Proteomes" id="UP000521358">
    <property type="component" value="Unassembled WGS sequence"/>
</dbReference>
<dbReference type="GO" id="GO:0009431">
    <property type="term" value="C:bacterial-type flagellum basal body, MS ring"/>
    <property type="evidence" value="ECO:0007669"/>
    <property type="project" value="InterPro"/>
</dbReference>
<evidence type="ECO:0000256" key="1">
    <source>
        <dbReference type="ARBA" id="ARBA00004117"/>
    </source>
</evidence>
<evidence type="ECO:0000256" key="3">
    <source>
        <dbReference type="ARBA" id="ARBA00007971"/>
    </source>
</evidence>
<name>A0A369AVJ4_9ENTE</name>
<keyword evidence="5 11" id="KW-0812">Transmembrane</keyword>
<dbReference type="NCBIfam" id="TIGR00206">
    <property type="entry name" value="fliF"/>
    <property type="match status" value="1"/>
</dbReference>
<keyword evidence="4" id="KW-1003">Cell membrane</keyword>
<keyword evidence="14" id="KW-0966">Cell projection</keyword>
<dbReference type="InterPro" id="IPR045851">
    <property type="entry name" value="AMP-bd_C_sf"/>
</dbReference>
<dbReference type="InterPro" id="IPR043427">
    <property type="entry name" value="YscJ/FliF"/>
</dbReference>
<dbReference type="GO" id="GO:0071973">
    <property type="term" value="P:bacterial-type flagellum-dependent cell motility"/>
    <property type="evidence" value="ECO:0007669"/>
    <property type="project" value="InterPro"/>
</dbReference>
<evidence type="ECO:0000256" key="7">
    <source>
        <dbReference type="ARBA" id="ARBA00023136"/>
    </source>
</evidence>
<keyword evidence="6 11" id="KW-1133">Transmembrane helix</keyword>
<evidence type="ECO:0000313" key="14">
    <source>
        <dbReference type="EMBL" id="NKC68281.1"/>
    </source>
</evidence>
<feature type="domain" description="Flagellar M-ring C-terminal" evidence="13">
    <location>
        <begin position="258"/>
        <end position="397"/>
    </location>
</feature>
<keyword evidence="10" id="KW-0175">Coiled coil</keyword>
<dbReference type="EMBL" id="NGJX01000011">
    <property type="protein sequence ID" value="RSU00759.1"/>
    <property type="molecule type" value="Genomic_DNA"/>
</dbReference>
<dbReference type="Pfam" id="PF08345">
    <property type="entry name" value="YscJ_FliF_C"/>
    <property type="match status" value="1"/>
</dbReference>
<evidence type="ECO:0000256" key="8">
    <source>
        <dbReference type="ARBA" id="ARBA00023143"/>
    </source>
</evidence>
<reference evidence="14 17" key="2">
    <citation type="submission" date="2020-03" db="EMBL/GenBank/DDBJ databases">
        <title>Bacterial samples isolated from urine from healthy bovine heifers (Gyr breed).</title>
        <authorList>
            <person name="Giannattasio-Ferraz S."/>
            <person name="Maskeri L."/>
            <person name="Penido A."/>
            <person name="Barbosa-Stancioli E.F."/>
            <person name="Putonti C."/>
        </authorList>
    </citation>
    <scope>NUCLEOTIDE SEQUENCE [LARGE SCALE GENOMIC DNA]</scope>
    <source>
        <strain evidence="14 17">UFMG-H7</strain>
    </source>
</reference>
<evidence type="ECO:0000313" key="16">
    <source>
        <dbReference type="Proteomes" id="UP000288197"/>
    </source>
</evidence>
<feature type="domain" description="Flagellar M-ring N-terminal" evidence="12">
    <location>
        <begin position="45"/>
        <end position="219"/>
    </location>
</feature>
<evidence type="ECO:0000256" key="5">
    <source>
        <dbReference type="ARBA" id="ARBA00022692"/>
    </source>
</evidence>
<accession>A0A369AVJ4</accession>
<reference evidence="15 16" key="1">
    <citation type="submission" date="2017-05" db="EMBL/GenBank/DDBJ databases">
        <title>Vagococcus spp. assemblies.</title>
        <authorList>
            <person name="Gulvik C.A."/>
        </authorList>
    </citation>
    <scope>NUCLEOTIDE SEQUENCE [LARGE SCALE GENOMIC DNA]</scope>
    <source>
        <strain evidence="15 16">NCFB 2497</strain>
    </source>
</reference>
<dbReference type="GO" id="GO:0003774">
    <property type="term" value="F:cytoskeletal motor activity"/>
    <property type="evidence" value="ECO:0007669"/>
    <property type="project" value="InterPro"/>
</dbReference>
<dbReference type="GeneID" id="63147054"/>
<keyword evidence="16" id="KW-1185">Reference proteome</keyword>
<organism evidence="14 17">
    <name type="scientific">Vagococcus fluvialis</name>
    <dbReference type="NCBI Taxonomy" id="2738"/>
    <lineage>
        <taxon>Bacteria</taxon>
        <taxon>Bacillati</taxon>
        <taxon>Bacillota</taxon>
        <taxon>Bacilli</taxon>
        <taxon>Lactobacillales</taxon>
        <taxon>Enterococcaceae</taxon>
        <taxon>Vagococcus</taxon>
    </lineage>
</organism>
<evidence type="ECO:0000256" key="2">
    <source>
        <dbReference type="ARBA" id="ARBA00004651"/>
    </source>
</evidence>
<keyword evidence="8 9" id="KW-0975">Bacterial flagellum</keyword>
<dbReference type="OrthoDB" id="9807026at2"/>
<keyword evidence="7 11" id="KW-0472">Membrane</keyword>
<dbReference type="PANTHER" id="PTHR30046:SF0">
    <property type="entry name" value="FLAGELLAR M-RING PROTEIN"/>
    <property type="match status" value="1"/>
</dbReference>
<feature type="transmembrane region" description="Helical" evidence="11">
    <location>
        <begin position="424"/>
        <end position="444"/>
    </location>
</feature>
<sequence>MNKFQELKDSLLNKWRDLNRIKQISIVLASISVIVIILLSTFMLNKTDYSVLFSDLSDEESGQITKNLDENTIKYKLEDKGSKILVDSKMIDKVRIELAVENKLPNKSTGFELFDEKNMMATDEDRKIMYQRAVTGEIQRAIESLEAVNQAKVMLVTPDKSIFEEKNKESSASIVLKLNSNQSLNEEAIKGIALLTSGAVENLPQKNIKIVDEQGNVLSDGLEDKKSNNASDLASKYQTLKDGFEEKLEGKASRLLGTLYKEDDLNLAINVDLDFDSIEKTTIKYAEPEIRSEVIQATGDELNPGRIEGATARDNATNVVGNTANGTKSYSHTINNELDTETTKVLNAPGVVKRVTASVLINGNLSVQEKNQLEELVQSAIGYERERGDKVTVQAIKVGEEEVVIKDDTATSSNNLLSYIKQPLVLGSIIAVLSVLGILIFLLIRKGKKKDDLEDLFDYDLDVTKDIVAEPKMIRSEKQTENSTSEEFEQVVKDIEINHQKLIKDDLDNELLAREKQQLKESMDKENQAKKYAKDNPELAAELIKVWMKDK</sequence>
<comment type="similarity">
    <text evidence="3 9">Belongs to the FliF family.</text>
</comment>
<comment type="function">
    <text evidence="9">The M ring may be actively involved in energy transduction.</text>
</comment>
<evidence type="ECO:0000256" key="6">
    <source>
        <dbReference type="ARBA" id="ARBA00022989"/>
    </source>
</evidence>
<dbReference type="AlphaFoldDB" id="A0A369AVJ4"/>
<dbReference type="Proteomes" id="UP000288197">
    <property type="component" value="Unassembled WGS sequence"/>
</dbReference>
<dbReference type="InterPro" id="IPR013556">
    <property type="entry name" value="Flag_M-ring_C"/>
</dbReference>
<feature type="coiled-coil region" evidence="10">
    <location>
        <begin position="509"/>
        <end position="536"/>
    </location>
</feature>
<evidence type="ECO:0000313" key="15">
    <source>
        <dbReference type="EMBL" id="RSU00759.1"/>
    </source>
</evidence>
<evidence type="ECO:0000256" key="10">
    <source>
        <dbReference type="SAM" id="Coils"/>
    </source>
</evidence>
<evidence type="ECO:0000256" key="9">
    <source>
        <dbReference type="PIRNR" id="PIRNR004862"/>
    </source>
</evidence>
<evidence type="ECO:0000313" key="17">
    <source>
        <dbReference type="Proteomes" id="UP000521358"/>
    </source>
</evidence>
<keyword evidence="14" id="KW-0969">Cilium</keyword>
<dbReference type="EMBL" id="JAAVMB010000010">
    <property type="protein sequence ID" value="NKC68281.1"/>
    <property type="molecule type" value="Genomic_DNA"/>
</dbReference>
<comment type="caution">
    <text evidence="14">The sequence shown here is derived from an EMBL/GenBank/DDBJ whole genome shotgun (WGS) entry which is preliminary data.</text>
</comment>
<dbReference type="InterPro" id="IPR006182">
    <property type="entry name" value="FliF_N_dom"/>
</dbReference>
<evidence type="ECO:0000259" key="12">
    <source>
        <dbReference type="Pfam" id="PF01514"/>
    </source>
</evidence>